<protein>
    <submittedName>
        <fullName evidence="3">Uncharacterized protein</fullName>
    </submittedName>
</protein>
<keyword evidence="2" id="KW-0812">Transmembrane</keyword>
<feature type="compositionally biased region" description="Basic and acidic residues" evidence="1">
    <location>
        <begin position="77"/>
        <end position="113"/>
    </location>
</feature>
<evidence type="ECO:0000313" key="3">
    <source>
        <dbReference type="EMBL" id="PYZ93122.1"/>
    </source>
</evidence>
<feature type="compositionally biased region" description="Polar residues" evidence="1">
    <location>
        <begin position="65"/>
        <end position="76"/>
    </location>
</feature>
<reference evidence="3 4" key="1">
    <citation type="submission" date="2017-10" db="EMBL/GenBank/DDBJ databases">
        <title>Bacillus sp. nov., a halophilic bacterium isolated from a Keqin Lake.</title>
        <authorList>
            <person name="Wang H."/>
        </authorList>
    </citation>
    <scope>NUCLEOTIDE SEQUENCE [LARGE SCALE GENOMIC DNA]</scope>
    <source>
        <strain evidence="3 4">KQ-12</strain>
    </source>
</reference>
<keyword evidence="2" id="KW-1133">Transmembrane helix</keyword>
<feature type="transmembrane region" description="Helical" evidence="2">
    <location>
        <begin position="33"/>
        <end position="55"/>
    </location>
</feature>
<gene>
    <name evidence="3" type="ORF">CR194_07945</name>
</gene>
<name>A0A323TCQ5_9BACI</name>
<evidence type="ECO:0000313" key="4">
    <source>
        <dbReference type="Proteomes" id="UP000248214"/>
    </source>
</evidence>
<proteinExistence type="predicted"/>
<accession>A0A323TCQ5</accession>
<sequence length="113" mass="12753">MRNRTLSFIIIFSLIGFIIVFTGSSLNNELLTSIYRGGIALIIAVILGFIFSHLWKWITIDLKTSQDPQEQVSKASPSKEKVGSGRNEVPVKKNMDEQEIKKTSEHVKDLMSE</sequence>
<feature type="transmembrane region" description="Helical" evidence="2">
    <location>
        <begin position="7"/>
        <end position="27"/>
    </location>
</feature>
<keyword evidence="2" id="KW-0472">Membrane</keyword>
<evidence type="ECO:0000256" key="2">
    <source>
        <dbReference type="SAM" id="Phobius"/>
    </source>
</evidence>
<feature type="region of interest" description="Disordered" evidence="1">
    <location>
        <begin position="65"/>
        <end position="113"/>
    </location>
</feature>
<keyword evidence="4" id="KW-1185">Reference proteome</keyword>
<dbReference type="RefSeq" id="WP_110609152.1">
    <property type="nucleotide sequence ID" value="NZ_PDOD01000002.1"/>
</dbReference>
<dbReference type="Proteomes" id="UP000248214">
    <property type="component" value="Unassembled WGS sequence"/>
</dbReference>
<evidence type="ECO:0000256" key="1">
    <source>
        <dbReference type="SAM" id="MobiDB-lite"/>
    </source>
</evidence>
<dbReference type="EMBL" id="PDOD01000002">
    <property type="protein sequence ID" value="PYZ93122.1"/>
    <property type="molecule type" value="Genomic_DNA"/>
</dbReference>
<comment type="caution">
    <text evidence="3">The sequence shown here is derived from an EMBL/GenBank/DDBJ whole genome shotgun (WGS) entry which is preliminary data.</text>
</comment>
<organism evidence="3 4">
    <name type="scientific">Salipaludibacillus keqinensis</name>
    <dbReference type="NCBI Taxonomy" id="2045207"/>
    <lineage>
        <taxon>Bacteria</taxon>
        <taxon>Bacillati</taxon>
        <taxon>Bacillota</taxon>
        <taxon>Bacilli</taxon>
        <taxon>Bacillales</taxon>
        <taxon>Bacillaceae</taxon>
    </lineage>
</organism>
<dbReference type="AlphaFoldDB" id="A0A323TCQ5"/>